<dbReference type="Proteomes" id="UP001054945">
    <property type="component" value="Unassembled WGS sequence"/>
</dbReference>
<organism evidence="2 3">
    <name type="scientific">Caerostris extrusa</name>
    <name type="common">Bark spider</name>
    <name type="synonym">Caerostris bankana</name>
    <dbReference type="NCBI Taxonomy" id="172846"/>
    <lineage>
        <taxon>Eukaryota</taxon>
        <taxon>Metazoa</taxon>
        <taxon>Ecdysozoa</taxon>
        <taxon>Arthropoda</taxon>
        <taxon>Chelicerata</taxon>
        <taxon>Arachnida</taxon>
        <taxon>Araneae</taxon>
        <taxon>Araneomorphae</taxon>
        <taxon>Entelegynae</taxon>
        <taxon>Araneoidea</taxon>
        <taxon>Araneidae</taxon>
        <taxon>Caerostris</taxon>
    </lineage>
</organism>
<gene>
    <name evidence="2" type="ORF">CEXT_509861</name>
</gene>
<evidence type="ECO:0000256" key="1">
    <source>
        <dbReference type="SAM" id="MobiDB-lite"/>
    </source>
</evidence>
<evidence type="ECO:0000313" key="3">
    <source>
        <dbReference type="Proteomes" id="UP001054945"/>
    </source>
</evidence>
<comment type="caution">
    <text evidence="2">The sequence shown here is derived from an EMBL/GenBank/DDBJ whole genome shotgun (WGS) entry which is preliminary data.</text>
</comment>
<proteinExistence type="predicted"/>
<accession>A0AAV4NDH7</accession>
<protein>
    <submittedName>
        <fullName evidence="2">Uncharacterized protein</fullName>
    </submittedName>
</protein>
<sequence>MDIPSAVYSSSGKIVCLDGSNPEKGVNEKPEVLHKNFEVPSVEEEVHNKSSQSITSLPKPSLLIPVRDKISTHIHVSSSNEKDAQSRIRCDKSPTKKSMENHIFL</sequence>
<feature type="region of interest" description="Disordered" evidence="1">
    <location>
        <begin position="74"/>
        <end position="105"/>
    </location>
</feature>
<dbReference type="AlphaFoldDB" id="A0AAV4NDH7"/>
<reference evidence="2 3" key="1">
    <citation type="submission" date="2021-06" db="EMBL/GenBank/DDBJ databases">
        <title>Caerostris extrusa draft genome.</title>
        <authorList>
            <person name="Kono N."/>
            <person name="Arakawa K."/>
        </authorList>
    </citation>
    <scope>NUCLEOTIDE SEQUENCE [LARGE SCALE GENOMIC DNA]</scope>
</reference>
<dbReference type="EMBL" id="BPLR01020815">
    <property type="protein sequence ID" value="GIX82825.1"/>
    <property type="molecule type" value="Genomic_DNA"/>
</dbReference>
<feature type="compositionally biased region" description="Basic and acidic residues" evidence="1">
    <location>
        <begin position="80"/>
        <end position="105"/>
    </location>
</feature>
<keyword evidence="3" id="KW-1185">Reference proteome</keyword>
<evidence type="ECO:0000313" key="2">
    <source>
        <dbReference type="EMBL" id="GIX82825.1"/>
    </source>
</evidence>
<name>A0AAV4NDH7_CAEEX</name>